<dbReference type="InterPro" id="IPR016215">
    <property type="entry name" value="NTA_MOA"/>
</dbReference>
<dbReference type="PANTHER" id="PTHR30011:SF16">
    <property type="entry name" value="C2H2 FINGER DOMAIN TRANSCRIPTION FACTOR (EUROFUNG)-RELATED"/>
    <property type="match status" value="1"/>
</dbReference>
<dbReference type="EMBL" id="JALXMO010000005">
    <property type="protein sequence ID" value="MCT1606369.1"/>
    <property type="molecule type" value="Genomic_DNA"/>
</dbReference>
<dbReference type="PIRSF" id="PIRSF000337">
    <property type="entry name" value="NTA_MOA"/>
    <property type="match status" value="1"/>
</dbReference>
<dbReference type="Gene3D" id="3.20.20.30">
    <property type="entry name" value="Luciferase-like domain"/>
    <property type="match status" value="1"/>
</dbReference>
<keyword evidence="1" id="KW-0285">Flavoprotein</keyword>
<dbReference type="InterPro" id="IPR011251">
    <property type="entry name" value="Luciferase-like_dom"/>
</dbReference>
<evidence type="ECO:0000256" key="2">
    <source>
        <dbReference type="ARBA" id="ARBA00022643"/>
    </source>
</evidence>
<dbReference type="RefSeq" id="WP_260072546.1">
    <property type="nucleotide sequence ID" value="NZ_JALXMO010000005.1"/>
</dbReference>
<organism evidence="7 8">
    <name type="scientific">Nesterenkonia massiliensis</name>
    <dbReference type="NCBI Taxonomy" id="1232429"/>
    <lineage>
        <taxon>Bacteria</taxon>
        <taxon>Bacillati</taxon>
        <taxon>Actinomycetota</taxon>
        <taxon>Actinomycetes</taxon>
        <taxon>Micrococcales</taxon>
        <taxon>Micrococcaceae</taxon>
        <taxon>Nesterenkonia</taxon>
    </lineage>
</organism>
<dbReference type="Pfam" id="PF00296">
    <property type="entry name" value="Bac_luciferase"/>
    <property type="match status" value="1"/>
</dbReference>
<reference evidence="7 8" key="1">
    <citation type="submission" date="2022-04" db="EMBL/GenBank/DDBJ databases">
        <title>Human microbiome associated bacterial genomes.</title>
        <authorList>
            <person name="Sandstrom S."/>
            <person name="Salamzade R."/>
            <person name="Kalan L.R."/>
        </authorList>
    </citation>
    <scope>NUCLEOTIDE SEQUENCE [LARGE SCALE GENOMIC DNA]</scope>
    <source>
        <strain evidence="8">p3-SID767</strain>
    </source>
</reference>
<comment type="caution">
    <text evidence="7">The sequence shown here is derived from an EMBL/GenBank/DDBJ whole genome shotgun (WGS) entry which is preliminary data.</text>
</comment>
<evidence type="ECO:0000259" key="6">
    <source>
        <dbReference type="Pfam" id="PF00296"/>
    </source>
</evidence>
<keyword evidence="8" id="KW-1185">Reference proteome</keyword>
<evidence type="ECO:0000256" key="4">
    <source>
        <dbReference type="ARBA" id="ARBA00023033"/>
    </source>
</evidence>
<keyword evidence="4 7" id="KW-0503">Monooxygenase</keyword>
<accession>A0ABT2HNW0</accession>
<dbReference type="InterPro" id="IPR051260">
    <property type="entry name" value="Diverse_substr_monoxygenases"/>
</dbReference>
<evidence type="ECO:0000256" key="5">
    <source>
        <dbReference type="ARBA" id="ARBA00033748"/>
    </source>
</evidence>
<dbReference type="SUPFAM" id="SSF51679">
    <property type="entry name" value="Bacterial luciferase-like"/>
    <property type="match status" value="1"/>
</dbReference>
<evidence type="ECO:0000313" key="7">
    <source>
        <dbReference type="EMBL" id="MCT1606369.1"/>
    </source>
</evidence>
<evidence type="ECO:0000313" key="8">
    <source>
        <dbReference type="Proteomes" id="UP001205046"/>
    </source>
</evidence>
<proteinExistence type="inferred from homology"/>
<dbReference type="InterPro" id="IPR036661">
    <property type="entry name" value="Luciferase-like_sf"/>
</dbReference>
<dbReference type="GO" id="GO:0004497">
    <property type="term" value="F:monooxygenase activity"/>
    <property type="evidence" value="ECO:0007669"/>
    <property type="project" value="UniProtKB-KW"/>
</dbReference>
<evidence type="ECO:0000256" key="3">
    <source>
        <dbReference type="ARBA" id="ARBA00023002"/>
    </source>
</evidence>
<dbReference type="PANTHER" id="PTHR30011">
    <property type="entry name" value="ALKANESULFONATE MONOOXYGENASE-RELATED"/>
    <property type="match status" value="1"/>
</dbReference>
<keyword evidence="3 7" id="KW-0560">Oxidoreductase</keyword>
<dbReference type="Proteomes" id="UP001205046">
    <property type="component" value="Unassembled WGS sequence"/>
</dbReference>
<gene>
    <name evidence="7" type="ORF">M3B43_03320</name>
</gene>
<name>A0ABT2HNW0_9MICC</name>
<comment type="similarity">
    <text evidence="5">Belongs to the NtaA/SnaA/DszA monooxygenase family.</text>
</comment>
<sequence length="474" mass="52556">MAERERPLILSLFEMGSVVHLAPGTWTHPEDQRHRIADLSFWRELGGILEEGRFDQLFLADVVGAYDTTEDGLTTPVREGFQIPALDPLIVLGALAESTDHLGLAATFSTTYEPPFSFARRLATLDALSGGRIAWNVVTSYLKNAAQNFGLQDQIEHDQRYHIADEFLDVIYKLLIGSWDEGAVVGDVHRRVWAEPESVRYIDHAGEYFSVRGPHLVAPTPQRLPVLFQAGSSLTGMAFAGQHAEVVFLGGGSTESIRENIQIIRRHAEEAGRDPEQLRFVASAHVIVGRTEEEAHAKAEEIDQYRTSWDVLQKNGRIPSLDRYRDEELVADIIKRRDHGHEVLIRGWREGQTVKDVRTSAAGGGRAKNGLRVVGTGAQAADALTRWADESGLDGFNIGNQISFGTVRDFVELVVPVLQRRGLARTEYTPGETLRERLLGAGPHPHTTHPAARYRDPAALLIPAEPFDKRLTPA</sequence>
<dbReference type="EC" id="1.14.-.-" evidence="7"/>
<feature type="domain" description="Luciferase-like" evidence="6">
    <location>
        <begin position="37"/>
        <end position="386"/>
    </location>
</feature>
<protein>
    <submittedName>
        <fullName evidence="7">NtaA/DmoA family FMN-dependent monooxygenase</fullName>
        <ecNumber evidence="7">1.14.-.-</ecNumber>
    </submittedName>
</protein>
<dbReference type="NCBIfam" id="TIGR03860">
    <property type="entry name" value="FMN_nitrolo"/>
    <property type="match status" value="1"/>
</dbReference>
<evidence type="ECO:0000256" key="1">
    <source>
        <dbReference type="ARBA" id="ARBA00022630"/>
    </source>
</evidence>
<keyword evidence="2" id="KW-0288">FMN</keyword>